<dbReference type="InterPro" id="IPR015867">
    <property type="entry name" value="N-reg_PII/ATP_PRibTrfase_C"/>
</dbReference>
<gene>
    <name evidence="2" type="ORF">ENW11_06645</name>
</gene>
<sequence>MKREEEAVLLRIFIGESDRYRGKPLYQYLLEMFRKEGLSGATVFRGIAGFGKKSVLQATSILRLSTDLPIVIEVVDTREKIERIKPIIDEAVKEGLVTEEKVRVFLYEG</sequence>
<dbReference type="InterPro" id="IPR003793">
    <property type="entry name" value="UPF0166"/>
</dbReference>
<dbReference type="InterPro" id="IPR011322">
    <property type="entry name" value="N-reg_PII-like_a/b"/>
</dbReference>
<dbReference type="EMBL" id="DTIY01000043">
    <property type="protein sequence ID" value="HGY39461.1"/>
    <property type="molecule type" value="Genomic_DNA"/>
</dbReference>
<name>A0A7C1F6F1_9BACT</name>
<reference evidence="2" key="1">
    <citation type="journal article" date="2020" name="mSystems">
        <title>Genome- and Community-Level Interaction Insights into Carbon Utilization and Element Cycling Functions of Hydrothermarchaeota in Hydrothermal Sediment.</title>
        <authorList>
            <person name="Zhou Z."/>
            <person name="Liu Y."/>
            <person name="Xu W."/>
            <person name="Pan J."/>
            <person name="Luo Z.H."/>
            <person name="Li M."/>
        </authorList>
    </citation>
    <scope>NUCLEOTIDE SEQUENCE [LARGE SCALE GENOMIC DNA]</scope>
    <source>
        <strain evidence="2">SpSt-82</strain>
    </source>
</reference>
<proteinExistence type="inferred from homology"/>
<comment type="caution">
    <text evidence="2">The sequence shown here is derived from an EMBL/GenBank/DDBJ whole genome shotgun (WGS) entry which is preliminary data.</text>
</comment>
<dbReference type="Pfam" id="PF02641">
    <property type="entry name" value="DUF190"/>
    <property type="match status" value="1"/>
</dbReference>
<evidence type="ECO:0000313" key="2">
    <source>
        <dbReference type="EMBL" id="HGY39461.1"/>
    </source>
</evidence>
<dbReference type="RefSeq" id="WP_017872172.1">
    <property type="nucleotide sequence ID" value="NZ_CP187957.1"/>
</dbReference>
<evidence type="ECO:0000256" key="1">
    <source>
        <dbReference type="ARBA" id="ARBA00010554"/>
    </source>
</evidence>
<comment type="similarity">
    <text evidence="1">Belongs to the UPF0166 family.</text>
</comment>
<dbReference type="Gene3D" id="3.30.70.120">
    <property type="match status" value="1"/>
</dbReference>
<dbReference type="AlphaFoldDB" id="A0A7C1F6F1"/>
<dbReference type="SUPFAM" id="SSF54913">
    <property type="entry name" value="GlnB-like"/>
    <property type="match status" value="1"/>
</dbReference>
<organism evidence="2">
    <name type="scientific">Candidatus Caldatribacterium saccharofermentans</name>
    <dbReference type="NCBI Taxonomy" id="1454753"/>
    <lineage>
        <taxon>Bacteria</taxon>
        <taxon>Pseudomonadati</taxon>
        <taxon>Atribacterota</taxon>
        <taxon>Atribacteria</taxon>
        <taxon>Atribacterales</taxon>
        <taxon>Candidatus Caldatribacteriaceae</taxon>
        <taxon>Candidatus Caldatribacterium</taxon>
    </lineage>
</organism>
<accession>A0A7C1F6F1</accession>
<dbReference type="PANTHER" id="PTHR35983:SF1">
    <property type="entry name" value="UPF0166 PROTEIN TM_0021"/>
    <property type="match status" value="1"/>
</dbReference>
<protein>
    <submittedName>
        <fullName evidence="2">DUF190 domain-containing protein</fullName>
    </submittedName>
</protein>
<dbReference type="PANTHER" id="PTHR35983">
    <property type="entry name" value="UPF0166 PROTEIN TM_0021"/>
    <property type="match status" value="1"/>
</dbReference>